<dbReference type="Proteomes" id="UP000838763">
    <property type="component" value="Unassembled WGS sequence"/>
</dbReference>
<accession>A0A9P1MD53</accession>
<dbReference type="InterPro" id="IPR011701">
    <property type="entry name" value="MFS"/>
</dbReference>
<dbReference type="InterPro" id="IPR020846">
    <property type="entry name" value="MFS_dom"/>
</dbReference>
<evidence type="ECO:0000256" key="2">
    <source>
        <dbReference type="ARBA" id="ARBA00022692"/>
    </source>
</evidence>
<feature type="domain" description="Major facilitator superfamily (MFS) profile" evidence="7">
    <location>
        <begin position="10"/>
        <end position="326"/>
    </location>
</feature>
<feature type="transmembrane region" description="Helical" evidence="5">
    <location>
        <begin position="45"/>
        <end position="63"/>
    </location>
</feature>
<feature type="signal peptide" evidence="6">
    <location>
        <begin position="1"/>
        <end position="22"/>
    </location>
</feature>
<keyword evidence="3 5" id="KW-1133">Transmembrane helix</keyword>
<feature type="chain" id="PRO_5040491358" description="Major facilitator superfamily (MFS) profile domain-containing protein" evidence="6">
    <location>
        <begin position="23"/>
        <end position="326"/>
    </location>
</feature>
<proteinExistence type="predicted"/>
<evidence type="ECO:0000313" key="8">
    <source>
        <dbReference type="EMBL" id="CAI4216987.1"/>
    </source>
</evidence>
<evidence type="ECO:0000256" key="4">
    <source>
        <dbReference type="ARBA" id="ARBA00023136"/>
    </source>
</evidence>
<dbReference type="CDD" id="cd17502">
    <property type="entry name" value="MFS_Azr1_MDR_like"/>
    <property type="match status" value="1"/>
</dbReference>
<dbReference type="GO" id="GO:0005886">
    <property type="term" value="C:plasma membrane"/>
    <property type="evidence" value="ECO:0007669"/>
    <property type="project" value="TreeGrafter"/>
</dbReference>
<dbReference type="SUPFAM" id="SSF103473">
    <property type="entry name" value="MFS general substrate transporter"/>
    <property type="match status" value="1"/>
</dbReference>
<dbReference type="GO" id="GO:0022857">
    <property type="term" value="F:transmembrane transporter activity"/>
    <property type="evidence" value="ECO:0007669"/>
    <property type="project" value="InterPro"/>
</dbReference>
<comment type="caution">
    <text evidence="8">The sequence shown here is derived from an EMBL/GenBank/DDBJ whole genome shotgun (WGS) entry which is preliminary data.</text>
</comment>
<evidence type="ECO:0000313" key="9">
    <source>
        <dbReference type="Proteomes" id="UP000838763"/>
    </source>
</evidence>
<evidence type="ECO:0000259" key="7">
    <source>
        <dbReference type="PROSITE" id="PS50850"/>
    </source>
</evidence>
<dbReference type="Pfam" id="PF07690">
    <property type="entry name" value="MFS_1"/>
    <property type="match status" value="1"/>
</dbReference>
<feature type="transmembrane region" description="Helical" evidence="5">
    <location>
        <begin position="202"/>
        <end position="221"/>
    </location>
</feature>
<protein>
    <recommendedName>
        <fullName evidence="7">Major facilitator superfamily (MFS) profile domain-containing protein</fullName>
    </recommendedName>
</protein>
<evidence type="ECO:0000256" key="6">
    <source>
        <dbReference type="SAM" id="SignalP"/>
    </source>
</evidence>
<evidence type="ECO:0000256" key="5">
    <source>
        <dbReference type="SAM" id="Phobius"/>
    </source>
</evidence>
<feature type="transmembrane region" description="Helical" evidence="5">
    <location>
        <begin position="176"/>
        <end position="197"/>
    </location>
</feature>
<comment type="subcellular location">
    <subcellularLocation>
        <location evidence="1">Membrane</location>
        <topology evidence="1">Multi-pass membrane protein</topology>
    </subcellularLocation>
</comment>
<keyword evidence="4 5" id="KW-0472">Membrane</keyword>
<dbReference type="PANTHER" id="PTHR23501:SF199">
    <property type="entry name" value="MFS EFFLUX TRANSPORTER INPD-RELATED"/>
    <property type="match status" value="1"/>
</dbReference>
<feature type="transmembrane region" description="Helical" evidence="5">
    <location>
        <begin position="100"/>
        <end position="123"/>
    </location>
</feature>
<dbReference type="OrthoDB" id="10021397at2759"/>
<reference evidence="8" key="1">
    <citation type="submission" date="2022-11" db="EMBL/GenBank/DDBJ databases">
        <authorList>
            <person name="Scott C."/>
            <person name="Bruce N."/>
        </authorList>
    </citation>
    <scope>NUCLEOTIDE SEQUENCE</scope>
</reference>
<keyword evidence="9" id="KW-1185">Reference proteome</keyword>
<dbReference type="AlphaFoldDB" id="A0A9P1MD53"/>
<dbReference type="PANTHER" id="PTHR23501">
    <property type="entry name" value="MAJOR FACILITATOR SUPERFAMILY"/>
    <property type="match status" value="1"/>
</dbReference>
<dbReference type="EMBL" id="CALLCH030000015">
    <property type="protein sequence ID" value="CAI4216987.1"/>
    <property type="molecule type" value="Genomic_DNA"/>
</dbReference>
<dbReference type="InterPro" id="IPR036259">
    <property type="entry name" value="MFS_trans_sf"/>
</dbReference>
<feature type="transmembrane region" description="Helical" evidence="5">
    <location>
        <begin position="144"/>
        <end position="164"/>
    </location>
</feature>
<feature type="transmembrane region" description="Helical" evidence="5">
    <location>
        <begin position="75"/>
        <end position="94"/>
    </location>
</feature>
<gene>
    <name evidence="8" type="ORF">PPNO1_LOCUS6630</name>
</gene>
<evidence type="ECO:0000256" key="1">
    <source>
        <dbReference type="ARBA" id="ARBA00004141"/>
    </source>
</evidence>
<sequence length="326" mass="34231">MPTGAALAFIVLALCLSILVMSLDNNVIATAIPTITDEFSRLDHVGWYGSAYLLTTASLQLLFGKFYTFWNMKTVFISAVAIFELGSLICGVAPTSLAFILGRAVAGVGGAGIFTGAFTILAYTVPLEKRPLYTGARNVYSSALYNFHLGAAFLLSVYFLPLWFQAVKGASAVSSGLYNLPLLIAVVVFSLGAGWLVTRWGYYAPFMLSGSLAMALGYGLISTFKPDTPPVQWIGYQLLAGTGVGLGLQQPLVAVQAVLPLADVPTGTAIVAGNRRVGGPGHLYLAPGGQGAETLPELDVGVVLGTGATRIRRLFRGGAGETRRGV</sequence>
<keyword evidence="2 5" id="KW-0812">Transmembrane</keyword>
<keyword evidence="6" id="KW-0732">Signal</keyword>
<evidence type="ECO:0000256" key="3">
    <source>
        <dbReference type="ARBA" id="ARBA00022989"/>
    </source>
</evidence>
<organism evidence="8 9">
    <name type="scientific">Parascedosporium putredinis</name>
    <dbReference type="NCBI Taxonomy" id="1442378"/>
    <lineage>
        <taxon>Eukaryota</taxon>
        <taxon>Fungi</taxon>
        <taxon>Dikarya</taxon>
        <taxon>Ascomycota</taxon>
        <taxon>Pezizomycotina</taxon>
        <taxon>Sordariomycetes</taxon>
        <taxon>Hypocreomycetidae</taxon>
        <taxon>Microascales</taxon>
        <taxon>Microascaceae</taxon>
        <taxon>Parascedosporium</taxon>
    </lineage>
</organism>
<name>A0A9P1MD53_9PEZI</name>
<dbReference type="Gene3D" id="1.20.1250.20">
    <property type="entry name" value="MFS general substrate transporter like domains"/>
    <property type="match status" value="1"/>
</dbReference>
<dbReference type="PROSITE" id="PS50850">
    <property type="entry name" value="MFS"/>
    <property type="match status" value="1"/>
</dbReference>